<reference evidence="2 3" key="1">
    <citation type="submission" date="2021-04" db="EMBL/GenBank/DDBJ databases">
        <title>Nocardia tengchongensis.</title>
        <authorList>
            <person name="Zhuang k."/>
            <person name="Ran Y."/>
            <person name="Li W."/>
        </authorList>
    </citation>
    <scope>NUCLEOTIDE SEQUENCE [LARGE SCALE GENOMIC DNA]</scope>
    <source>
        <strain evidence="2 3">CFH S0057</strain>
    </source>
</reference>
<sequence>MRGRQRDNRNRETAGSVARRVIVVGAIPLALAVACSSTGDTKIADGTATQAGVPLTGSSTSPGDFDTQRAGTPGLDTQSGTTNLNSQDIEATGPGGHHPGPRTASAQPGVALPAGDSDRPVRTATVQPGVTVPNRPVPQPMSPQPQSQLADYPVPANFRPIPNTRDAAPALDVQTLHAPTPVTPVLPIAPPPRTVRIGDFTTPAPDDLPDNVLDGVNGLAADTEAGLATGLNSIGVNPSRSDKIAAGTLAGAAAGAGIGAVGAGVPAALAGAAVGGTAGAAIGAAVGFGLGSASAVVMPGLAAIDVPGGMIGGALIGGGVGAAAGAAAAGLPAVALGGMVGGAAGATVGGFLGGAL</sequence>
<proteinExistence type="predicted"/>
<protein>
    <submittedName>
        <fullName evidence="2">Uncharacterized protein</fullName>
    </submittedName>
</protein>
<dbReference type="PROSITE" id="PS51257">
    <property type="entry name" value="PROKAR_LIPOPROTEIN"/>
    <property type="match status" value="1"/>
</dbReference>
<feature type="region of interest" description="Disordered" evidence="1">
    <location>
        <begin position="50"/>
        <end position="148"/>
    </location>
</feature>
<evidence type="ECO:0000256" key="1">
    <source>
        <dbReference type="SAM" id="MobiDB-lite"/>
    </source>
</evidence>
<gene>
    <name evidence="2" type="ORF">KHQ06_04355</name>
</gene>
<dbReference type="EMBL" id="CP074371">
    <property type="protein sequence ID" value="QVI22334.1"/>
    <property type="molecule type" value="Genomic_DNA"/>
</dbReference>
<name>A0ABX8CS07_9NOCA</name>
<accession>A0ABX8CS07</accession>
<evidence type="ECO:0000313" key="2">
    <source>
        <dbReference type="EMBL" id="QVI22334.1"/>
    </source>
</evidence>
<dbReference type="Proteomes" id="UP000683310">
    <property type="component" value="Chromosome"/>
</dbReference>
<organism evidence="2 3">
    <name type="scientific">Nocardia tengchongensis</name>
    <dbReference type="NCBI Taxonomy" id="2055889"/>
    <lineage>
        <taxon>Bacteria</taxon>
        <taxon>Bacillati</taxon>
        <taxon>Actinomycetota</taxon>
        <taxon>Actinomycetes</taxon>
        <taxon>Mycobacteriales</taxon>
        <taxon>Nocardiaceae</taxon>
        <taxon>Nocardia</taxon>
    </lineage>
</organism>
<feature type="compositionally biased region" description="Polar residues" evidence="1">
    <location>
        <begin position="75"/>
        <end position="89"/>
    </location>
</feature>
<keyword evidence="3" id="KW-1185">Reference proteome</keyword>
<evidence type="ECO:0000313" key="3">
    <source>
        <dbReference type="Proteomes" id="UP000683310"/>
    </source>
</evidence>